<evidence type="ECO:0000256" key="4">
    <source>
        <dbReference type="ARBA" id="ARBA00023235"/>
    </source>
</evidence>
<sequence length="126" mass="13299">MSLSIVTLIPGDGKTYPKPGDTVSIHYIGTLADGSKFDSSHDRGHPFRVKIGVGVVIAGWDEGVPKMSLGEKALLTAPPEFVSLSNLLSLSVSCVNQAYGPAGVPPIIPQNATLKFEMELLKIEPA</sequence>
<comment type="similarity">
    <text evidence="5">Belongs to the FKBP-type PPIase family. FKBP1 subfamily.</text>
</comment>
<dbReference type="PANTHER" id="PTHR10516:SF443">
    <property type="entry name" value="FK506-BINDING PROTEIN 59-RELATED"/>
    <property type="match status" value="1"/>
</dbReference>
<keyword evidence="9" id="KW-1185">Reference proteome</keyword>
<evidence type="ECO:0000256" key="1">
    <source>
        <dbReference type="ARBA" id="ARBA00000971"/>
    </source>
</evidence>
<dbReference type="STRING" id="1076256.A0A2H3C6Q3"/>
<evidence type="ECO:0000313" key="8">
    <source>
        <dbReference type="EMBL" id="PBK74922.1"/>
    </source>
</evidence>
<dbReference type="EC" id="5.2.1.8" evidence="2 6"/>
<feature type="domain" description="PPIase FKBP-type" evidence="7">
    <location>
        <begin position="20"/>
        <end position="124"/>
    </location>
</feature>
<dbReference type="GO" id="GO:0005737">
    <property type="term" value="C:cytoplasm"/>
    <property type="evidence" value="ECO:0007669"/>
    <property type="project" value="TreeGrafter"/>
</dbReference>
<evidence type="ECO:0000256" key="6">
    <source>
        <dbReference type="PROSITE-ProRule" id="PRU00277"/>
    </source>
</evidence>
<dbReference type="Proteomes" id="UP000218334">
    <property type="component" value="Unassembled WGS sequence"/>
</dbReference>
<dbReference type="GO" id="GO:0003755">
    <property type="term" value="F:peptidyl-prolyl cis-trans isomerase activity"/>
    <property type="evidence" value="ECO:0007669"/>
    <property type="project" value="UniProtKB-KW"/>
</dbReference>
<proteinExistence type="inferred from homology"/>
<evidence type="ECO:0000256" key="5">
    <source>
        <dbReference type="ARBA" id="ARBA00038106"/>
    </source>
</evidence>
<accession>A0A2H3C6Q3</accession>
<dbReference type="Pfam" id="PF00254">
    <property type="entry name" value="FKBP_C"/>
    <property type="match status" value="1"/>
</dbReference>
<dbReference type="PANTHER" id="PTHR10516">
    <property type="entry name" value="PEPTIDYL-PROLYL CIS-TRANS ISOMERASE"/>
    <property type="match status" value="1"/>
</dbReference>
<evidence type="ECO:0000256" key="3">
    <source>
        <dbReference type="ARBA" id="ARBA00023110"/>
    </source>
</evidence>
<organism evidence="8 9">
    <name type="scientific">Armillaria solidipes</name>
    <dbReference type="NCBI Taxonomy" id="1076256"/>
    <lineage>
        <taxon>Eukaryota</taxon>
        <taxon>Fungi</taxon>
        <taxon>Dikarya</taxon>
        <taxon>Basidiomycota</taxon>
        <taxon>Agaricomycotina</taxon>
        <taxon>Agaricomycetes</taxon>
        <taxon>Agaricomycetidae</taxon>
        <taxon>Agaricales</taxon>
        <taxon>Marasmiineae</taxon>
        <taxon>Physalacriaceae</taxon>
        <taxon>Armillaria</taxon>
    </lineage>
</organism>
<name>A0A2H3C6Q3_9AGAR</name>
<reference evidence="9" key="1">
    <citation type="journal article" date="2017" name="Nat. Ecol. Evol.">
        <title>Genome expansion and lineage-specific genetic innovations in the forest pathogenic fungi Armillaria.</title>
        <authorList>
            <person name="Sipos G."/>
            <person name="Prasanna A.N."/>
            <person name="Walter M.C."/>
            <person name="O'Connor E."/>
            <person name="Balint B."/>
            <person name="Krizsan K."/>
            <person name="Kiss B."/>
            <person name="Hess J."/>
            <person name="Varga T."/>
            <person name="Slot J."/>
            <person name="Riley R."/>
            <person name="Boka B."/>
            <person name="Rigling D."/>
            <person name="Barry K."/>
            <person name="Lee J."/>
            <person name="Mihaltcheva S."/>
            <person name="LaButti K."/>
            <person name="Lipzen A."/>
            <person name="Waldron R."/>
            <person name="Moloney N.M."/>
            <person name="Sperisen C."/>
            <person name="Kredics L."/>
            <person name="Vagvoelgyi C."/>
            <person name="Patrignani A."/>
            <person name="Fitzpatrick D."/>
            <person name="Nagy I."/>
            <person name="Doyle S."/>
            <person name="Anderson J.B."/>
            <person name="Grigoriev I.V."/>
            <person name="Gueldener U."/>
            <person name="Muensterkoetter M."/>
            <person name="Nagy L.G."/>
        </authorList>
    </citation>
    <scope>NUCLEOTIDE SEQUENCE [LARGE SCALE GENOMIC DNA]</scope>
    <source>
        <strain evidence="9">28-4</strain>
    </source>
</reference>
<gene>
    <name evidence="8" type="ORF">ARMSODRAFT_970926</name>
</gene>
<dbReference type="EMBL" id="KZ293418">
    <property type="protein sequence ID" value="PBK74922.1"/>
    <property type="molecule type" value="Genomic_DNA"/>
</dbReference>
<dbReference type="SUPFAM" id="SSF54534">
    <property type="entry name" value="FKBP-like"/>
    <property type="match status" value="1"/>
</dbReference>
<dbReference type="InterPro" id="IPR050689">
    <property type="entry name" value="FKBP-type_PPIase"/>
</dbReference>
<comment type="catalytic activity">
    <reaction evidence="1 6">
        <text>[protein]-peptidylproline (omega=180) = [protein]-peptidylproline (omega=0)</text>
        <dbReference type="Rhea" id="RHEA:16237"/>
        <dbReference type="Rhea" id="RHEA-COMP:10747"/>
        <dbReference type="Rhea" id="RHEA-COMP:10748"/>
        <dbReference type="ChEBI" id="CHEBI:83833"/>
        <dbReference type="ChEBI" id="CHEBI:83834"/>
        <dbReference type="EC" id="5.2.1.8"/>
    </reaction>
</comment>
<dbReference type="PROSITE" id="PS50059">
    <property type="entry name" value="FKBP_PPIASE"/>
    <property type="match status" value="1"/>
</dbReference>
<dbReference type="InterPro" id="IPR001179">
    <property type="entry name" value="PPIase_FKBP_dom"/>
</dbReference>
<evidence type="ECO:0000259" key="7">
    <source>
        <dbReference type="PROSITE" id="PS50059"/>
    </source>
</evidence>
<protein>
    <recommendedName>
        <fullName evidence="2 6">peptidylprolyl isomerase</fullName>
        <ecNumber evidence="2 6">5.2.1.8</ecNumber>
    </recommendedName>
</protein>
<evidence type="ECO:0000313" key="9">
    <source>
        <dbReference type="Proteomes" id="UP000218334"/>
    </source>
</evidence>
<dbReference type="Gene3D" id="3.10.50.40">
    <property type="match status" value="1"/>
</dbReference>
<dbReference type="InterPro" id="IPR046357">
    <property type="entry name" value="PPIase_dom_sf"/>
</dbReference>
<dbReference type="AlphaFoldDB" id="A0A2H3C6Q3"/>
<keyword evidence="4 6" id="KW-0413">Isomerase</keyword>
<keyword evidence="3 6" id="KW-0697">Rotamase</keyword>
<evidence type="ECO:0000256" key="2">
    <source>
        <dbReference type="ARBA" id="ARBA00013194"/>
    </source>
</evidence>